<dbReference type="EMBL" id="GBXM01001887">
    <property type="protein sequence ID" value="JAI06691.1"/>
    <property type="molecule type" value="Transcribed_RNA"/>
</dbReference>
<dbReference type="EMBL" id="GBXM01001888">
    <property type="protein sequence ID" value="JAI06690.1"/>
    <property type="molecule type" value="Transcribed_RNA"/>
</dbReference>
<organism evidence="1">
    <name type="scientific">Anguilla anguilla</name>
    <name type="common">European freshwater eel</name>
    <name type="synonym">Muraena anguilla</name>
    <dbReference type="NCBI Taxonomy" id="7936"/>
    <lineage>
        <taxon>Eukaryota</taxon>
        <taxon>Metazoa</taxon>
        <taxon>Chordata</taxon>
        <taxon>Craniata</taxon>
        <taxon>Vertebrata</taxon>
        <taxon>Euteleostomi</taxon>
        <taxon>Actinopterygii</taxon>
        <taxon>Neopterygii</taxon>
        <taxon>Teleostei</taxon>
        <taxon>Anguilliformes</taxon>
        <taxon>Anguillidae</taxon>
        <taxon>Anguilla</taxon>
    </lineage>
</organism>
<dbReference type="AlphaFoldDB" id="A0A0E9XVI9"/>
<accession>A0A0E9XVI9</accession>
<name>A0A0E9XVI9_ANGAN</name>
<reference evidence="1" key="1">
    <citation type="submission" date="2014-11" db="EMBL/GenBank/DDBJ databases">
        <authorList>
            <person name="Amaro Gonzalez C."/>
        </authorList>
    </citation>
    <scope>NUCLEOTIDE SEQUENCE</scope>
</reference>
<evidence type="ECO:0000313" key="1">
    <source>
        <dbReference type="EMBL" id="JAI06690.1"/>
    </source>
</evidence>
<sequence>MIFIYCQHFYSASLLTILVCLGLLTQGVQSLR</sequence>
<protein>
    <submittedName>
        <fullName evidence="1">Uncharacterized protein</fullName>
    </submittedName>
</protein>
<proteinExistence type="predicted"/>
<reference evidence="1" key="2">
    <citation type="journal article" date="2015" name="Fish Shellfish Immunol.">
        <title>Early steps in the European eel (Anguilla anguilla)-Vibrio vulnificus interaction in the gills: Role of the RtxA13 toxin.</title>
        <authorList>
            <person name="Callol A."/>
            <person name="Pajuelo D."/>
            <person name="Ebbesson L."/>
            <person name="Teles M."/>
            <person name="MacKenzie S."/>
            <person name="Amaro C."/>
        </authorList>
    </citation>
    <scope>NUCLEOTIDE SEQUENCE</scope>
</reference>